<dbReference type="Proteomes" id="UP000305067">
    <property type="component" value="Unassembled WGS sequence"/>
</dbReference>
<proteinExistence type="predicted"/>
<feature type="transmembrane region" description="Helical" evidence="2">
    <location>
        <begin position="137"/>
        <end position="156"/>
    </location>
</feature>
<evidence type="ECO:0000313" key="3">
    <source>
        <dbReference type="EMBL" id="TFK98746.1"/>
    </source>
</evidence>
<keyword evidence="2" id="KW-1133">Transmembrane helix</keyword>
<evidence type="ECO:0000313" key="4">
    <source>
        <dbReference type="Proteomes" id="UP000305067"/>
    </source>
</evidence>
<evidence type="ECO:0000256" key="1">
    <source>
        <dbReference type="SAM" id="MobiDB-lite"/>
    </source>
</evidence>
<dbReference type="EMBL" id="ML178837">
    <property type="protein sequence ID" value="TFK98746.1"/>
    <property type="molecule type" value="Genomic_DNA"/>
</dbReference>
<feature type="transmembrane region" description="Helical" evidence="2">
    <location>
        <begin position="296"/>
        <end position="316"/>
    </location>
</feature>
<organism evidence="3 4">
    <name type="scientific">Pterulicium gracile</name>
    <dbReference type="NCBI Taxonomy" id="1884261"/>
    <lineage>
        <taxon>Eukaryota</taxon>
        <taxon>Fungi</taxon>
        <taxon>Dikarya</taxon>
        <taxon>Basidiomycota</taxon>
        <taxon>Agaricomycotina</taxon>
        <taxon>Agaricomycetes</taxon>
        <taxon>Agaricomycetidae</taxon>
        <taxon>Agaricales</taxon>
        <taxon>Pleurotineae</taxon>
        <taxon>Pterulaceae</taxon>
        <taxon>Pterulicium</taxon>
    </lineage>
</organism>
<keyword evidence="4" id="KW-1185">Reference proteome</keyword>
<keyword evidence="2" id="KW-0472">Membrane</keyword>
<feature type="transmembrane region" description="Helical" evidence="2">
    <location>
        <begin position="207"/>
        <end position="235"/>
    </location>
</feature>
<reference evidence="3 4" key="1">
    <citation type="journal article" date="2019" name="Nat. Ecol. Evol.">
        <title>Megaphylogeny resolves global patterns of mushroom evolution.</title>
        <authorList>
            <person name="Varga T."/>
            <person name="Krizsan K."/>
            <person name="Foldi C."/>
            <person name="Dima B."/>
            <person name="Sanchez-Garcia M."/>
            <person name="Sanchez-Ramirez S."/>
            <person name="Szollosi G.J."/>
            <person name="Szarkandi J.G."/>
            <person name="Papp V."/>
            <person name="Albert L."/>
            <person name="Andreopoulos W."/>
            <person name="Angelini C."/>
            <person name="Antonin V."/>
            <person name="Barry K.W."/>
            <person name="Bougher N.L."/>
            <person name="Buchanan P."/>
            <person name="Buyck B."/>
            <person name="Bense V."/>
            <person name="Catcheside P."/>
            <person name="Chovatia M."/>
            <person name="Cooper J."/>
            <person name="Damon W."/>
            <person name="Desjardin D."/>
            <person name="Finy P."/>
            <person name="Geml J."/>
            <person name="Haridas S."/>
            <person name="Hughes K."/>
            <person name="Justo A."/>
            <person name="Karasinski D."/>
            <person name="Kautmanova I."/>
            <person name="Kiss B."/>
            <person name="Kocsube S."/>
            <person name="Kotiranta H."/>
            <person name="LaButti K.M."/>
            <person name="Lechner B.E."/>
            <person name="Liimatainen K."/>
            <person name="Lipzen A."/>
            <person name="Lukacs Z."/>
            <person name="Mihaltcheva S."/>
            <person name="Morgado L.N."/>
            <person name="Niskanen T."/>
            <person name="Noordeloos M.E."/>
            <person name="Ohm R.A."/>
            <person name="Ortiz-Santana B."/>
            <person name="Ovrebo C."/>
            <person name="Racz N."/>
            <person name="Riley R."/>
            <person name="Savchenko A."/>
            <person name="Shiryaev A."/>
            <person name="Soop K."/>
            <person name="Spirin V."/>
            <person name="Szebenyi C."/>
            <person name="Tomsovsky M."/>
            <person name="Tulloss R.E."/>
            <person name="Uehling J."/>
            <person name="Grigoriev I.V."/>
            <person name="Vagvolgyi C."/>
            <person name="Papp T."/>
            <person name="Martin F.M."/>
            <person name="Miettinen O."/>
            <person name="Hibbett D.S."/>
            <person name="Nagy L.G."/>
        </authorList>
    </citation>
    <scope>NUCLEOTIDE SEQUENCE [LARGE SCALE GENOMIC DNA]</scope>
    <source>
        <strain evidence="3 4">CBS 309.79</strain>
    </source>
</reference>
<feature type="transmembrane region" description="Helical" evidence="2">
    <location>
        <begin position="168"/>
        <end position="187"/>
    </location>
</feature>
<dbReference type="OrthoDB" id="3259206at2759"/>
<accession>A0A5C3QB15</accession>
<feature type="transmembrane region" description="Helical" evidence="2">
    <location>
        <begin position="255"/>
        <end position="276"/>
    </location>
</feature>
<dbReference type="AlphaFoldDB" id="A0A5C3QB15"/>
<evidence type="ECO:0000256" key="2">
    <source>
        <dbReference type="SAM" id="Phobius"/>
    </source>
</evidence>
<name>A0A5C3QB15_9AGAR</name>
<protein>
    <submittedName>
        <fullName evidence="3">Uncharacterized protein</fullName>
    </submittedName>
</protein>
<feature type="transmembrane region" description="Helical" evidence="2">
    <location>
        <begin position="30"/>
        <end position="54"/>
    </location>
</feature>
<gene>
    <name evidence="3" type="ORF">BDV98DRAFT_572163</name>
</gene>
<keyword evidence="2" id="KW-0812">Transmembrane</keyword>
<sequence>MDFPTDDPTLLTPENIMVISRLGMIIRYMLCHLLPGLILYGVYCTLTGVAMYTVATRPDKVTGRTIWLTLALIATMCLVTFDWCLAALIPLKTIIENGLLDVDTSSMTDRRLNYAEAIHASKIYVLAQWLSANTSDTGLLFIISDILACWRAIAIWGPTRRFRKTLRLALSFLVFVSFTFWAAYAGTRTQSYIATSGIPNGQSNEDLQAVLGMTASVASLASNLLATGIIGYVSWAFIHSGSVTAPNRSFRGSKVLVYLTESGAFYAVIQIIRLALTLSISPSTPTYGSLDTACAVFAGTSAIVTAMHTPAVILIVKYGLSIADTVQFSSAEGSANNGQQTISAIRFEKSLNGTNAESSTQNLSLGDETGSSRTGV</sequence>
<feature type="transmembrane region" description="Helical" evidence="2">
    <location>
        <begin position="66"/>
        <end position="91"/>
    </location>
</feature>
<feature type="region of interest" description="Disordered" evidence="1">
    <location>
        <begin position="355"/>
        <end position="376"/>
    </location>
</feature>